<dbReference type="Gene3D" id="2.60.120.10">
    <property type="entry name" value="Jelly Rolls"/>
    <property type="match status" value="1"/>
</dbReference>
<protein>
    <submittedName>
        <fullName evidence="1">Uncharacterized protein</fullName>
    </submittedName>
</protein>
<dbReference type="AlphaFoldDB" id="A0A165Z4C5"/>
<accession>A0A165Z4C5</accession>
<organism evidence="1">
    <name type="scientific">Daucus carota subsp. sativus</name>
    <name type="common">Carrot</name>
    <dbReference type="NCBI Taxonomy" id="79200"/>
    <lineage>
        <taxon>Eukaryota</taxon>
        <taxon>Viridiplantae</taxon>
        <taxon>Streptophyta</taxon>
        <taxon>Embryophyta</taxon>
        <taxon>Tracheophyta</taxon>
        <taxon>Spermatophyta</taxon>
        <taxon>Magnoliopsida</taxon>
        <taxon>eudicotyledons</taxon>
        <taxon>Gunneridae</taxon>
        <taxon>Pentapetalae</taxon>
        <taxon>asterids</taxon>
        <taxon>campanulids</taxon>
        <taxon>Apiales</taxon>
        <taxon>Apiaceae</taxon>
        <taxon>Apioideae</taxon>
        <taxon>Scandiceae</taxon>
        <taxon>Daucinae</taxon>
        <taxon>Daucus</taxon>
        <taxon>Daucus sect. Daucus</taxon>
    </lineage>
</organism>
<comment type="caution">
    <text evidence="1">The sequence shown here is derived from an EMBL/GenBank/DDBJ whole genome shotgun (WGS) entry which is preliminary data.</text>
</comment>
<dbReference type="EMBL" id="LNRQ01000004">
    <property type="protein sequence ID" value="KZM99594.1"/>
    <property type="molecule type" value="Genomic_DNA"/>
</dbReference>
<dbReference type="InterPro" id="IPR014710">
    <property type="entry name" value="RmlC-like_jellyroll"/>
</dbReference>
<dbReference type="SUPFAM" id="SSF51197">
    <property type="entry name" value="Clavaminate synthase-like"/>
    <property type="match status" value="1"/>
</dbReference>
<evidence type="ECO:0000313" key="1">
    <source>
        <dbReference type="EMBL" id="KZM99594.1"/>
    </source>
</evidence>
<sequence>MAAPKQWVREVTPEMAEDLWDHTTDSLVVVMLKARNGDSIITDYELSRALPYLTRQCVIALISVPANSPSNSSTGRESMYSPVKHEDARYCCLDPYLSYRRTLLSHLLLYWWWELRLINTWFGHAGTVTPLHHDPHHNILAQVRMELSAKCCYSSAVKGESRNGVSTALVLLNTRNIGGYTSVVEMANVSAAKKLIDQAFAKGVKVAICSTSNEKARYVNARAEAAIEAHKFTAQ</sequence>
<gene>
    <name evidence="1" type="ORF">DCAR_013044</name>
</gene>
<reference evidence="1" key="1">
    <citation type="journal article" date="2016" name="Nat. Genet.">
        <title>A high-quality carrot genome assembly provides new insights into carotenoid accumulation and asterid genome evolution.</title>
        <authorList>
            <person name="Iorizzo M."/>
            <person name="Ellison S."/>
            <person name="Senalik D."/>
            <person name="Zeng P."/>
            <person name="Satapoomin P."/>
            <person name="Huang J."/>
            <person name="Bowman M."/>
            <person name="Iovene M."/>
            <person name="Sanseverino W."/>
            <person name="Cavagnaro P."/>
            <person name="Yildiz M."/>
            <person name="Macko-Podgorni A."/>
            <person name="Moranska E."/>
            <person name="Grzebelus E."/>
            <person name="Grzebelus D."/>
            <person name="Ashrafi H."/>
            <person name="Zheng Z."/>
            <person name="Cheng S."/>
            <person name="Spooner D."/>
            <person name="Van Deynze A."/>
            <person name="Simon P."/>
        </authorList>
    </citation>
    <scope>NUCLEOTIDE SEQUENCE [LARGE SCALE GENOMIC DNA]</scope>
    <source>
        <tissue evidence="1">Leaf</tissue>
    </source>
</reference>
<dbReference type="Gramene" id="KZM99594">
    <property type="protein sequence ID" value="KZM99594"/>
    <property type="gene ID" value="DCAR_013044"/>
</dbReference>
<dbReference type="STRING" id="79200.A0A165Z4C5"/>
<proteinExistence type="predicted"/>
<name>A0A165Z4C5_DAUCS</name>